<feature type="transmembrane region" description="Helical" evidence="6">
    <location>
        <begin position="397"/>
        <end position="419"/>
    </location>
</feature>
<feature type="transmembrane region" description="Helical" evidence="6">
    <location>
        <begin position="164"/>
        <end position="187"/>
    </location>
</feature>
<proteinExistence type="predicted"/>
<dbReference type="AlphaFoldDB" id="A0A538SDQ1"/>
<keyword evidence="3 6" id="KW-0812">Transmembrane</keyword>
<keyword evidence="5 6" id="KW-0472">Membrane</keyword>
<evidence type="ECO:0000313" key="7">
    <source>
        <dbReference type="EMBL" id="TMQ49491.1"/>
    </source>
</evidence>
<feature type="transmembrane region" description="Helical" evidence="6">
    <location>
        <begin position="342"/>
        <end position="360"/>
    </location>
</feature>
<feature type="transmembrane region" description="Helical" evidence="6">
    <location>
        <begin position="125"/>
        <end position="143"/>
    </location>
</feature>
<accession>A0A538SDQ1</accession>
<feature type="transmembrane region" description="Helical" evidence="6">
    <location>
        <begin position="77"/>
        <end position="98"/>
    </location>
</feature>
<organism evidence="7 8">
    <name type="scientific">Eiseniibacteriota bacterium</name>
    <dbReference type="NCBI Taxonomy" id="2212470"/>
    <lineage>
        <taxon>Bacteria</taxon>
        <taxon>Candidatus Eiseniibacteriota</taxon>
    </lineage>
</organism>
<sequence>MPGGRRGARGPPHAAPLALDVAAQPGARVVGRGVDAGGVRDPAARPAPGARGRLAAAREPGRGGGVKILDRYLLREFLWYLVFGLIGFIAIFIVVDIFEKIDVFLDHRAAFPLVARFYLYKSPEVVVLVMPVALLLATFLALGQLNKFGELTAMRASGISLLRILAPVFGVAGASVAAALLIGEFVVPPANRDRDRIYDEQIQHMPRELVTERADVTYLGHGGRIFYMRLYLVKEKRMHEVSLQEFKGGELTRRIDAAEGNWDGRQWVFTSGMERTFAGGIERARPFERLTVPGISERPDDFAEQARKPEEMNFFELRAYLDKLRASGARVANYLVDLHLKLAFPIINFIVVMIGASLATRLRMQSAALGFGLSVAISFFYYAMMRTGQALGHNGALAPYLAAWSGDFAFGGVAAVMLFQAQRR</sequence>
<evidence type="ECO:0000256" key="6">
    <source>
        <dbReference type="SAM" id="Phobius"/>
    </source>
</evidence>
<feature type="transmembrane region" description="Helical" evidence="6">
    <location>
        <begin position="367"/>
        <end position="385"/>
    </location>
</feature>
<evidence type="ECO:0000256" key="5">
    <source>
        <dbReference type="ARBA" id="ARBA00023136"/>
    </source>
</evidence>
<name>A0A538SDQ1_UNCEI</name>
<dbReference type="Pfam" id="PF03739">
    <property type="entry name" value="LptF_LptG"/>
    <property type="match status" value="1"/>
</dbReference>
<dbReference type="GO" id="GO:0015920">
    <property type="term" value="P:lipopolysaccharide transport"/>
    <property type="evidence" value="ECO:0007669"/>
    <property type="project" value="TreeGrafter"/>
</dbReference>
<dbReference type="PANTHER" id="PTHR33529:SF6">
    <property type="entry name" value="YJGP_YJGQ FAMILY PERMEASE"/>
    <property type="match status" value="1"/>
</dbReference>
<gene>
    <name evidence="7" type="ORF">E6K73_09960</name>
</gene>
<comment type="subcellular location">
    <subcellularLocation>
        <location evidence="1">Cell membrane</location>
        <topology evidence="1">Multi-pass membrane protein</topology>
    </subcellularLocation>
</comment>
<protein>
    <submittedName>
        <fullName evidence="7">YjgP/YjgQ family permease</fullName>
    </submittedName>
</protein>
<evidence type="ECO:0000256" key="1">
    <source>
        <dbReference type="ARBA" id="ARBA00004651"/>
    </source>
</evidence>
<dbReference type="InterPro" id="IPR005495">
    <property type="entry name" value="LptG/LptF_permease"/>
</dbReference>
<evidence type="ECO:0000256" key="3">
    <source>
        <dbReference type="ARBA" id="ARBA00022692"/>
    </source>
</evidence>
<dbReference type="EMBL" id="VBOT01000122">
    <property type="protein sequence ID" value="TMQ49491.1"/>
    <property type="molecule type" value="Genomic_DNA"/>
</dbReference>
<keyword evidence="2" id="KW-1003">Cell membrane</keyword>
<keyword evidence="4 6" id="KW-1133">Transmembrane helix</keyword>
<comment type="caution">
    <text evidence="7">The sequence shown here is derived from an EMBL/GenBank/DDBJ whole genome shotgun (WGS) entry which is preliminary data.</text>
</comment>
<dbReference type="PANTHER" id="PTHR33529">
    <property type="entry name" value="SLR0882 PROTEIN-RELATED"/>
    <property type="match status" value="1"/>
</dbReference>
<evidence type="ECO:0000256" key="2">
    <source>
        <dbReference type="ARBA" id="ARBA00022475"/>
    </source>
</evidence>
<dbReference type="Proteomes" id="UP000320184">
    <property type="component" value="Unassembled WGS sequence"/>
</dbReference>
<evidence type="ECO:0000313" key="8">
    <source>
        <dbReference type="Proteomes" id="UP000320184"/>
    </source>
</evidence>
<dbReference type="GO" id="GO:0043190">
    <property type="term" value="C:ATP-binding cassette (ABC) transporter complex"/>
    <property type="evidence" value="ECO:0007669"/>
    <property type="project" value="TreeGrafter"/>
</dbReference>
<evidence type="ECO:0000256" key="4">
    <source>
        <dbReference type="ARBA" id="ARBA00022989"/>
    </source>
</evidence>
<reference evidence="7 8" key="1">
    <citation type="journal article" date="2019" name="Nat. Microbiol.">
        <title>Mediterranean grassland soil C-N compound turnover is dependent on rainfall and depth, and is mediated by genomically divergent microorganisms.</title>
        <authorList>
            <person name="Diamond S."/>
            <person name="Andeer P.F."/>
            <person name="Li Z."/>
            <person name="Crits-Christoph A."/>
            <person name="Burstein D."/>
            <person name="Anantharaman K."/>
            <person name="Lane K.R."/>
            <person name="Thomas B.C."/>
            <person name="Pan C."/>
            <person name="Northen T.R."/>
            <person name="Banfield J.F."/>
        </authorList>
    </citation>
    <scope>NUCLEOTIDE SEQUENCE [LARGE SCALE GENOMIC DNA]</scope>
    <source>
        <strain evidence="7">WS_3</strain>
    </source>
</reference>